<dbReference type="InterPro" id="IPR018063">
    <property type="entry name" value="SAM_MeTrfase_RsmI_CS"/>
</dbReference>
<dbReference type="InterPro" id="IPR014777">
    <property type="entry name" value="4pyrrole_Mease_sub1"/>
</dbReference>
<protein>
    <recommendedName>
        <fullName evidence="6">Ribosomal RNA small subunit methyltransferase I</fullName>
        <ecNumber evidence="6">2.1.1.198</ecNumber>
    </recommendedName>
    <alternativeName>
        <fullName evidence="6">16S rRNA 2'-O-ribose C1402 methyltransferase</fullName>
    </alternativeName>
    <alternativeName>
        <fullName evidence="6">rRNA (cytidine-2'-O-)-methyltransferase RsmI</fullName>
    </alternativeName>
</protein>
<evidence type="ECO:0000313" key="8">
    <source>
        <dbReference type="EMBL" id="BDV41783.1"/>
    </source>
</evidence>
<dbReference type="NCBIfam" id="TIGR00096">
    <property type="entry name" value="16S rRNA (cytidine(1402)-2'-O)-methyltransferase"/>
    <property type="match status" value="1"/>
</dbReference>
<evidence type="ECO:0000259" key="7">
    <source>
        <dbReference type="Pfam" id="PF00590"/>
    </source>
</evidence>
<dbReference type="GO" id="GO:0008168">
    <property type="term" value="F:methyltransferase activity"/>
    <property type="evidence" value="ECO:0007669"/>
    <property type="project" value="UniProtKB-KW"/>
</dbReference>
<proteinExistence type="inferred from homology"/>
<gene>
    <name evidence="6 8" type="primary">rsmI</name>
    <name evidence="8" type="ORF">GURASL_07060</name>
</gene>
<keyword evidence="1 6" id="KW-0963">Cytoplasm</keyword>
<comment type="catalytic activity">
    <reaction evidence="6">
        <text>cytidine(1402) in 16S rRNA + S-adenosyl-L-methionine = 2'-O-methylcytidine(1402) in 16S rRNA + S-adenosyl-L-homocysteine + H(+)</text>
        <dbReference type="Rhea" id="RHEA:42924"/>
        <dbReference type="Rhea" id="RHEA-COMP:10285"/>
        <dbReference type="Rhea" id="RHEA-COMP:10286"/>
        <dbReference type="ChEBI" id="CHEBI:15378"/>
        <dbReference type="ChEBI" id="CHEBI:57856"/>
        <dbReference type="ChEBI" id="CHEBI:59789"/>
        <dbReference type="ChEBI" id="CHEBI:74495"/>
        <dbReference type="ChEBI" id="CHEBI:82748"/>
        <dbReference type="EC" id="2.1.1.198"/>
    </reaction>
</comment>
<evidence type="ECO:0000256" key="2">
    <source>
        <dbReference type="ARBA" id="ARBA00022552"/>
    </source>
</evidence>
<dbReference type="RefSeq" id="WP_282001819.1">
    <property type="nucleotide sequence ID" value="NZ_AP027151.1"/>
</dbReference>
<dbReference type="PROSITE" id="PS01296">
    <property type="entry name" value="RSMI"/>
    <property type="match status" value="1"/>
</dbReference>
<evidence type="ECO:0000256" key="4">
    <source>
        <dbReference type="ARBA" id="ARBA00022679"/>
    </source>
</evidence>
<dbReference type="EC" id="2.1.1.198" evidence="6"/>
<dbReference type="EMBL" id="AP027151">
    <property type="protein sequence ID" value="BDV41783.1"/>
    <property type="molecule type" value="Genomic_DNA"/>
</dbReference>
<dbReference type="SUPFAM" id="SSF53790">
    <property type="entry name" value="Tetrapyrrole methylase"/>
    <property type="match status" value="1"/>
</dbReference>
<evidence type="ECO:0000256" key="5">
    <source>
        <dbReference type="ARBA" id="ARBA00022691"/>
    </source>
</evidence>
<dbReference type="InterPro" id="IPR014776">
    <property type="entry name" value="4pyrrole_Mease_sub2"/>
</dbReference>
<comment type="function">
    <text evidence="6">Catalyzes the 2'-O-methylation of the ribose of cytidine 1402 (C1402) in 16S rRNA.</text>
</comment>
<keyword evidence="5 6" id="KW-0949">S-adenosyl-L-methionine</keyword>
<keyword evidence="9" id="KW-1185">Reference proteome</keyword>
<dbReference type="PANTHER" id="PTHR46111:SF1">
    <property type="entry name" value="RIBOSOMAL RNA SMALL SUBUNIT METHYLTRANSFERASE I"/>
    <property type="match status" value="1"/>
</dbReference>
<keyword evidence="2 6" id="KW-0698">rRNA processing</keyword>
<evidence type="ECO:0000313" key="9">
    <source>
        <dbReference type="Proteomes" id="UP001317705"/>
    </source>
</evidence>
<dbReference type="HAMAP" id="MF_01877">
    <property type="entry name" value="16SrRNA_methyltr_I"/>
    <property type="match status" value="1"/>
</dbReference>
<dbReference type="GO" id="GO:0032259">
    <property type="term" value="P:methylation"/>
    <property type="evidence" value="ECO:0007669"/>
    <property type="project" value="UniProtKB-KW"/>
</dbReference>
<organism evidence="8 9">
    <name type="scientific">Geotalea uraniireducens</name>
    <dbReference type="NCBI Taxonomy" id="351604"/>
    <lineage>
        <taxon>Bacteria</taxon>
        <taxon>Pseudomonadati</taxon>
        <taxon>Thermodesulfobacteriota</taxon>
        <taxon>Desulfuromonadia</taxon>
        <taxon>Geobacterales</taxon>
        <taxon>Geobacteraceae</taxon>
        <taxon>Geotalea</taxon>
    </lineage>
</organism>
<accession>A0ABM8EIJ9</accession>
<comment type="similarity">
    <text evidence="6">Belongs to the methyltransferase superfamily. RsmI family.</text>
</comment>
<evidence type="ECO:0000256" key="6">
    <source>
        <dbReference type="HAMAP-Rule" id="MF_01877"/>
    </source>
</evidence>
<keyword evidence="4 6" id="KW-0808">Transferase</keyword>
<dbReference type="PIRSF" id="PIRSF005917">
    <property type="entry name" value="MTase_YraL"/>
    <property type="match status" value="1"/>
</dbReference>
<reference evidence="8 9" key="1">
    <citation type="submission" date="2022-12" db="EMBL/GenBank/DDBJ databases">
        <title>Polyphasic characterization of Geotalea uranireducens NIT-SL11 newly isolated from a complex of sewage sludge and microbially reduced graphene oxide.</title>
        <authorList>
            <person name="Xie L."/>
            <person name="Yoshida N."/>
            <person name="Meng L."/>
        </authorList>
    </citation>
    <scope>NUCLEOTIDE SEQUENCE [LARGE SCALE GENOMIC DNA]</scope>
    <source>
        <strain evidence="8 9">NIT-SL11</strain>
    </source>
</reference>
<dbReference type="Gene3D" id="3.40.1010.10">
    <property type="entry name" value="Cobalt-precorrin-4 Transmethylase, Domain 1"/>
    <property type="match status" value="1"/>
</dbReference>
<evidence type="ECO:0000256" key="1">
    <source>
        <dbReference type="ARBA" id="ARBA00022490"/>
    </source>
</evidence>
<dbReference type="InterPro" id="IPR000878">
    <property type="entry name" value="4pyrrol_Mease"/>
</dbReference>
<evidence type="ECO:0000256" key="3">
    <source>
        <dbReference type="ARBA" id="ARBA00022603"/>
    </source>
</evidence>
<dbReference type="CDD" id="cd11648">
    <property type="entry name" value="RsmI"/>
    <property type="match status" value="1"/>
</dbReference>
<name>A0ABM8EIJ9_9BACT</name>
<sequence length="280" mass="30461">MNPGTLYVVATPVGNLEDITFRAVRILKEVDLIAAEDTRHTRKLLQHFGIAKQLTSYFDHNKNLKGEYILGKLAAGQAVALVSDAGTPCISDPGYQLVRDAAAAGVPIVPIAGPCAAIAALSASGLPSDAFVFEGFLPSRRKKRLDKLASLKNEERLLILYESPKRLQDLLGDMLEVFGERQIVVARELSKVYEEFVRGSIAEVIASFAGREVRGELVVLVAAASSVAGCEGDSVEALLERYLFAEKLSVKDAVKRVSLQLDLPRSDIYDQALRLKHDAE</sequence>
<dbReference type="Pfam" id="PF00590">
    <property type="entry name" value="TP_methylase"/>
    <property type="match status" value="1"/>
</dbReference>
<feature type="domain" description="Tetrapyrrole methylase" evidence="7">
    <location>
        <begin position="5"/>
        <end position="204"/>
    </location>
</feature>
<dbReference type="PANTHER" id="PTHR46111">
    <property type="entry name" value="RIBOSOMAL RNA SMALL SUBUNIT METHYLTRANSFERASE I"/>
    <property type="match status" value="1"/>
</dbReference>
<dbReference type="InterPro" id="IPR008189">
    <property type="entry name" value="rRNA_ssu_MeTfrase_I"/>
</dbReference>
<comment type="subcellular location">
    <subcellularLocation>
        <location evidence="6">Cytoplasm</location>
    </subcellularLocation>
</comment>
<dbReference type="Proteomes" id="UP001317705">
    <property type="component" value="Chromosome"/>
</dbReference>
<dbReference type="InterPro" id="IPR035996">
    <property type="entry name" value="4pyrrol_Methylase_sf"/>
</dbReference>
<dbReference type="Gene3D" id="3.30.950.10">
    <property type="entry name" value="Methyltransferase, Cobalt-precorrin-4 Transmethylase, Domain 2"/>
    <property type="match status" value="1"/>
</dbReference>
<keyword evidence="3 6" id="KW-0489">Methyltransferase</keyword>